<dbReference type="AlphaFoldDB" id="A0A7C5DX04"/>
<accession>A0A7C5DX04</accession>
<dbReference type="EMBL" id="DRTH01000119">
    <property type="protein sequence ID" value="HHF08539.1"/>
    <property type="molecule type" value="Genomic_DNA"/>
</dbReference>
<evidence type="ECO:0000256" key="1">
    <source>
        <dbReference type="SAM" id="Phobius"/>
    </source>
</evidence>
<name>A0A7C5DX04_9BACT</name>
<keyword evidence="1" id="KW-0472">Membrane</keyword>
<feature type="transmembrane region" description="Helical" evidence="1">
    <location>
        <begin position="12"/>
        <end position="34"/>
    </location>
</feature>
<reference evidence="2" key="1">
    <citation type="journal article" date="2020" name="mSystems">
        <title>Genome- and Community-Level Interaction Insights into Carbon Utilization and Element Cycling Functions of Hydrothermarchaeota in Hydrothermal Sediment.</title>
        <authorList>
            <person name="Zhou Z."/>
            <person name="Liu Y."/>
            <person name="Xu W."/>
            <person name="Pan J."/>
            <person name="Luo Z.H."/>
            <person name="Li M."/>
        </authorList>
    </citation>
    <scope>NUCLEOTIDE SEQUENCE [LARGE SCALE GENOMIC DNA]</scope>
    <source>
        <strain evidence="2">HyVt-80</strain>
    </source>
</reference>
<gene>
    <name evidence="2" type="ORF">ENL26_02045</name>
</gene>
<dbReference type="Proteomes" id="UP000886129">
    <property type="component" value="Unassembled WGS sequence"/>
</dbReference>
<comment type="caution">
    <text evidence="2">The sequence shown here is derived from an EMBL/GenBank/DDBJ whole genome shotgun (WGS) entry which is preliminary data.</text>
</comment>
<organism evidence="2">
    <name type="scientific">Kosmotoga arenicorallina</name>
    <dbReference type="NCBI Taxonomy" id="688066"/>
    <lineage>
        <taxon>Bacteria</taxon>
        <taxon>Thermotogati</taxon>
        <taxon>Thermotogota</taxon>
        <taxon>Thermotogae</taxon>
        <taxon>Kosmotogales</taxon>
        <taxon>Kosmotogaceae</taxon>
        <taxon>Kosmotoga</taxon>
    </lineage>
</organism>
<proteinExistence type="predicted"/>
<keyword evidence="1" id="KW-0812">Transmembrane</keyword>
<keyword evidence="1" id="KW-1133">Transmembrane helix</keyword>
<sequence>MVNLHSKKRKVRLLYLLFFLIFVLAIAMLGNVLVMKAFHSRMKQLEIVKGPLFEQLNISLRGIPGIDAETISEKKNVLIIQEAKLARQLKELDKYLAEKRKEIKFFNDLQETLETSTAEKKLITKIEYNAEKSSVLYYLIYDNEKATPPSVKVPEGYLLSIIGKMNFSNLYKLSLMKLESGE</sequence>
<protein>
    <submittedName>
        <fullName evidence="2">Uncharacterized protein</fullName>
    </submittedName>
</protein>
<evidence type="ECO:0000313" key="2">
    <source>
        <dbReference type="EMBL" id="HHF08539.1"/>
    </source>
</evidence>